<dbReference type="Pfam" id="PF01412">
    <property type="entry name" value="ArfGap"/>
    <property type="match status" value="1"/>
</dbReference>
<dbReference type="GO" id="GO:0008270">
    <property type="term" value="F:zinc ion binding"/>
    <property type="evidence" value="ECO:0007669"/>
    <property type="project" value="UniProtKB-KW"/>
</dbReference>
<evidence type="ECO:0000256" key="2">
    <source>
        <dbReference type="SAM" id="MobiDB-lite"/>
    </source>
</evidence>
<proteinExistence type="predicted"/>
<keyword evidence="1" id="KW-0862">Zinc</keyword>
<dbReference type="AlphaFoldDB" id="A0A9N8HC87"/>
<evidence type="ECO:0000259" key="3">
    <source>
        <dbReference type="PROSITE" id="PS50115"/>
    </source>
</evidence>
<dbReference type="Gene3D" id="1.10.220.150">
    <property type="entry name" value="Arf GTPase activating protein"/>
    <property type="match status" value="1"/>
</dbReference>
<dbReference type="SUPFAM" id="SSF57863">
    <property type="entry name" value="ArfGap/RecO-like zinc finger"/>
    <property type="match status" value="1"/>
</dbReference>
<organism evidence="4 5">
    <name type="scientific">Seminavis robusta</name>
    <dbReference type="NCBI Taxonomy" id="568900"/>
    <lineage>
        <taxon>Eukaryota</taxon>
        <taxon>Sar</taxon>
        <taxon>Stramenopiles</taxon>
        <taxon>Ochrophyta</taxon>
        <taxon>Bacillariophyta</taxon>
        <taxon>Bacillariophyceae</taxon>
        <taxon>Bacillariophycidae</taxon>
        <taxon>Naviculales</taxon>
        <taxon>Naviculaceae</taxon>
        <taxon>Seminavis</taxon>
    </lineage>
</organism>
<feature type="domain" description="Arf-GAP" evidence="3">
    <location>
        <begin position="16"/>
        <end position="158"/>
    </location>
</feature>
<dbReference type="GO" id="GO:0005096">
    <property type="term" value="F:GTPase activator activity"/>
    <property type="evidence" value="ECO:0007669"/>
    <property type="project" value="InterPro"/>
</dbReference>
<dbReference type="SMART" id="SM00105">
    <property type="entry name" value="ArfGap"/>
    <property type="match status" value="1"/>
</dbReference>
<feature type="compositionally biased region" description="Polar residues" evidence="2">
    <location>
        <begin position="259"/>
        <end position="270"/>
    </location>
</feature>
<dbReference type="InterPro" id="IPR044518">
    <property type="entry name" value="ARF_GAP_AGD11/12/13"/>
</dbReference>
<keyword evidence="1" id="KW-0863">Zinc-finger</keyword>
<keyword evidence="5" id="KW-1185">Reference proteome</keyword>
<dbReference type="PANTHER" id="PTHR46220:SF1">
    <property type="entry name" value="ADP-RIBOSYLATION FACTOR GTPASE-ACTIVATING PROTEIN AGD12"/>
    <property type="match status" value="1"/>
</dbReference>
<name>A0A9N8HC87_9STRA</name>
<keyword evidence="1" id="KW-0479">Metal-binding</keyword>
<reference evidence="4" key="1">
    <citation type="submission" date="2020-06" db="EMBL/GenBank/DDBJ databases">
        <authorList>
            <consortium name="Plant Systems Biology data submission"/>
        </authorList>
    </citation>
    <scope>NUCLEOTIDE SEQUENCE</scope>
    <source>
        <strain evidence="4">D6</strain>
    </source>
</reference>
<protein>
    <recommendedName>
        <fullName evidence="3">Arf-GAP domain-containing protein</fullName>
    </recommendedName>
</protein>
<dbReference type="Proteomes" id="UP001153069">
    <property type="component" value="Unassembled WGS sequence"/>
</dbReference>
<accession>A0A9N8HC87</accession>
<dbReference type="PROSITE" id="PS50115">
    <property type="entry name" value="ARFGAP"/>
    <property type="match status" value="1"/>
</dbReference>
<dbReference type="EMBL" id="CAICTM010000395">
    <property type="protein sequence ID" value="CAB9509603.1"/>
    <property type="molecule type" value="Genomic_DNA"/>
</dbReference>
<dbReference type="InterPro" id="IPR038508">
    <property type="entry name" value="ArfGAP_dom_sf"/>
</dbReference>
<feature type="compositionally biased region" description="Low complexity" evidence="2">
    <location>
        <begin position="220"/>
        <end position="229"/>
    </location>
</feature>
<feature type="region of interest" description="Disordered" evidence="2">
    <location>
        <begin position="153"/>
        <end position="322"/>
    </location>
</feature>
<dbReference type="PANTHER" id="PTHR46220">
    <property type="entry name" value="ADP-RIBOSYLATION FACTOR GTPASE-ACTIVATING PROTEIN AGD12"/>
    <property type="match status" value="1"/>
</dbReference>
<comment type="caution">
    <text evidence="4">The sequence shown here is derived from an EMBL/GenBank/DDBJ whole genome shotgun (WGS) entry which is preliminary data.</text>
</comment>
<evidence type="ECO:0000313" key="5">
    <source>
        <dbReference type="Proteomes" id="UP001153069"/>
    </source>
</evidence>
<feature type="compositionally biased region" description="Basic and acidic residues" evidence="2">
    <location>
        <begin position="273"/>
        <end position="282"/>
    </location>
</feature>
<feature type="compositionally biased region" description="Basic and acidic residues" evidence="2">
    <location>
        <begin position="154"/>
        <end position="171"/>
    </location>
</feature>
<dbReference type="GO" id="GO:0005543">
    <property type="term" value="F:phospholipid binding"/>
    <property type="evidence" value="ECO:0007669"/>
    <property type="project" value="InterPro"/>
</dbReference>
<dbReference type="OrthoDB" id="73919at2759"/>
<feature type="compositionally biased region" description="Polar residues" evidence="2">
    <location>
        <begin position="298"/>
        <end position="307"/>
    </location>
</feature>
<feature type="compositionally biased region" description="Basic residues" evidence="2">
    <location>
        <begin position="283"/>
        <end position="296"/>
    </location>
</feature>
<evidence type="ECO:0000256" key="1">
    <source>
        <dbReference type="PROSITE-ProRule" id="PRU00288"/>
    </source>
</evidence>
<dbReference type="InterPro" id="IPR037278">
    <property type="entry name" value="ARFGAP/RecO"/>
</dbReference>
<feature type="compositionally biased region" description="Low complexity" evidence="2">
    <location>
        <begin position="188"/>
        <end position="199"/>
    </location>
</feature>
<dbReference type="InterPro" id="IPR001164">
    <property type="entry name" value="ArfGAP_dom"/>
</dbReference>
<gene>
    <name evidence="4" type="ORF">SEMRO_396_G134350.1</name>
</gene>
<feature type="compositionally biased region" description="Basic and acidic residues" evidence="2">
    <location>
        <begin position="233"/>
        <end position="252"/>
    </location>
</feature>
<feature type="compositionally biased region" description="Basic and acidic residues" evidence="2">
    <location>
        <begin position="308"/>
        <end position="322"/>
    </location>
</feature>
<sequence length="431" mass="48030">MTGPTTNSKKKRGADSERMMFISKKPGNQTCADCPSKYPTWGSFLMTAAEDNDKGTLAVLCCQQCAQLHHQELGSKRCKIIYAKVRHEWSTENIAVLDRSGNSMVNGIYEATLTSKDFDKAMVLPDENEESKRRAKFIKNKYKKLKYCCQTKNSNRDETDSTNKAVEDKPKMKAPGLPKNSSRSTSPAAAAAAAASAAATYNKQSRATSCPRPRRDRRNTTTSPSSSPSRKVKIVEEQDNKAENNNHDSPKSRRDRRGTSPTANGKQQQFPDLPHRKKEDRVRNRRSTTAARRKQGRQAASLSPKRSSNVERQSRADNMKEERLPINEGIVDPRKMVALLGLQKQVKGGLAPIMVARDVTVPSSNDDNNNKDHWMSNHLKDGVGRTRASLVLLGDKRRVSPVSSKMDKLVTRQQMVAIDLEKMVIDLSSSS</sequence>
<evidence type="ECO:0000313" key="4">
    <source>
        <dbReference type="EMBL" id="CAB9509603.1"/>
    </source>
</evidence>